<reference evidence="1" key="2">
    <citation type="submission" date="2020-02" db="EMBL/GenBank/DDBJ databases">
        <authorList>
            <consortium name="NCBI Pathogen Detection Project"/>
        </authorList>
    </citation>
    <scope>NUCLEOTIDE SEQUENCE</scope>
    <source>
        <strain evidence="1">MA.CK_93/00001031</strain>
    </source>
</reference>
<dbReference type="InterPro" id="IPR009241">
    <property type="entry name" value="HigB-like"/>
</dbReference>
<proteinExistence type="predicted"/>
<name>A0A750HI83_SALER</name>
<gene>
    <name evidence="1" type="ORF">G9F11_000210</name>
</gene>
<evidence type="ECO:0000313" key="1">
    <source>
        <dbReference type="EMBL" id="HAF6257689.1"/>
    </source>
</evidence>
<dbReference type="AlphaFoldDB" id="A0A750HI83"/>
<accession>A0A750HI83</accession>
<reference evidence="1" key="1">
    <citation type="journal article" date="2018" name="Genome Biol.">
        <title>SKESA: strategic k-mer extension for scrupulous assemblies.</title>
        <authorList>
            <person name="Souvorov A."/>
            <person name="Agarwala R."/>
            <person name="Lipman D.J."/>
        </authorList>
    </citation>
    <scope>NUCLEOTIDE SEQUENCE</scope>
    <source>
        <strain evidence="1">MA.CK_93/00001031</strain>
    </source>
</reference>
<dbReference type="Pfam" id="PF05973">
    <property type="entry name" value="Gp49"/>
    <property type="match status" value="1"/>
</dbReference>
<sequence>MFTLIFHPDADEEIQELDDRMRGKAILALELLSAQGNQLRYPHTEPLRNGLIELRAGGKDITRTIFAFAKGKKIYILRTFVKKTPKTPPAEIKLALTRLEEMTNES</sequence>
<comment type="caution">
    <text evidence="1">The sequence shown here is derived from an EMBL/GenBank/DDBJ whole genome shotgun (WGS) entry which is preliminary data.</text>
</comment>
<protein>
    <submittedName>
        <fullName evidence="1">Type II toxin-antitoxin system RelE/ParE family toxin</fullName>
    </submittedName>
</protein>
<organism evidence="1">
    <name type="scientific">Salmonella enterica</name>
    <name type="common">Salmonella choleraesuis</name>
    <dbReference type="NCBI Taxonomy" id="28901"/>
    <lineage>
        <taxon>Bacteria</taxon>
        <taxon>Pseudomonadati</taxon>
        <taxon>Pseudomonadota</taxon>
        <taxon>Gammaproteobacteria</taxon>
        <taxon>Enterobacterales</taxon>
        <taxon>Enterobacteriaceae</taxon>
        <taxon>Salmonella</taxon>
    </lineage>
</organism>
<dbReference type="EMBL" id="DAAVPY010000001">
    <property type="protein sequence ID" value="HAF6257689.1"/>
    <property type="molecule type" value="Genomic_DNA"/>
</dbReference>